<dbReference type="PROSITE" id="PS50181">
    <property type="entry name" value="FBOX"/>
    <property type="match status" value="1"/>
</dbReference>
<dbReference type="Gene3D" id="1.20.1280.50">
    <property type="match status" value="1"/>
</dbReference>
<dbReference type="InterPro" id="IPR001810">
    <property type="entry name" value="F-box_dom"/>
</dbReference>
<dbReference type="SUPFAM" id="SSF52047">
    <property type="entry name" value="RNI-like"/>
    <property type="match status" value="1"/>
</dbReference>
<keyword evidence="1" id="KW-0175">Coiled coil</keyword>
<dbReference type="Pfam" id="PF12937">
    <property type="entry name" value="F-box-like"/>
    <property type="match status" value="1"/>
</dbReference>
<gene>
    <name evidence="3" type="ORF">MSAN_01113500</name>
</gene>
<dbReference type="EMBL" id="JACAZH010000008">
    <property type="protein sequence ID" value="KAF7360841.1"/>
    <property type="molecule type" value="Genomic_DNA"/>
</dbReference>
<keyword evidence="4" id="KW-1185">Reference proteome</keyword>
<evidence type="ECO:0000256" key="1">
    <source>
        <dbReference type="SAM" id="Coils"/>
    </source>
</evidence>
<evidence type="ECO:0000313" key="4">
    <source>
        <dbReference type="Proteomes" id="UP000623467"/>
    </source>
</evidence>
<dbReference type="SUPFAM" id="SSF81383">
    <property type="entry name" value="F-box domain"/>
    <property type="match status" value="1"/>
</dbReference>
<dbReference type="AlphaFoldDB" id="A0A8H6YLD6"/>
<accession>A0A8H6YLD6</accession>
<evidence type="ECO:0000313" key="3">
    <source>
        <dbReference type="EMBL" id="KAF7360841.1"/>
    </source>
</evidence>
<organism evidence="3 4">
    <name type="scientific">Mycena sanguinolenta</name>
    <dbReference type="NCBI Taxonomy" id="230812"/>
    <lineage>
        <taxon>Eukaryota</taxon>
        <taxon>Fungi</taxon>
        <taxon>Dikarya</taxon>
        <taxon>Basidiomycota</taxon>
        <taxon>Agaricomycotina</taxon>
        <taxon>Agaricomycetes</taxon>
        <taxon>Agaricomycetidae</taxon>
        <taxon>Agaricales</taxon>
        <taxon>Marasmiineae</taxon>
        <taxon>Mycenaceae</taxon>
        <taxon>Mycena</taxon>
    </lineage>
</organism>
<dbReference type="OrthoDB" id="3365698at2759"/>
<sequence length="531" mass="59282">MSHPSDDSPSAFIHDLIRSHHQLPNSQFLSILASLSNQLASCDEEVARLRARIDELGRRRVDLQEQYDQCQTLFAPARRLPSEILGEIFALTADVTTERSPDESEMLALRTLAQADILAISQVCARWRAISSSTSSLWTTIRLHPTLWRTHGTAKKAMALLECVLGRIGQRPLTIHFTNTSGSLFHGPALELLAQHSARWRAATFRCPASHFQHLSAAKGNLPLLEILEIDATGSQPVTVFEIAPNLRNFTIGDPLGPPISTPALDQVSNIRHLYLSSADIANALSTTSRLSSANSFTLQFYLDDWTSNRTATLSFGIAPISTDIGHLAIELLGDFFKHHCMQALSAIFTALTLPRLTSLAFASEAYPRFPLQWPHAQFLVLAQRSAFHTHLHELDLCDIQITEAQLVQCLTALPALTTLAIADHQRVGRGVNLVLITDALLRSLTRLPDKLCLVPQLHTLRLRSRLEFSDNFFEEFVVSRVNPERRFKCILGTLAHWNEPQGRRINEPIVWRLRELVVQGHLTMGFPSSQ</sequence>
<comment type="caution">
    <text evidence="3">The sequence shown here is derived from an EMBL/GenBank/DDBJ whole genome shotgun (WGS) entry which is preliminary data.</text>
</comment>
<dbReference type="Gene3D" id="3.80.10.10">
    <property type="entry name" value="Ribonuclease Inhibitor"/>
    <property type="match status" value="1"/>
</dbReference>
<feature type="domain" description="F-box" evidence="2">
    <location>
        <begin position="94"/>
        <end position="141"/>
    </location>
</feature>
<dbReference type="InterPro" id="IPR032675">
    <property type="entry name" value="LRR_dom_sf"/>
</dbReference>
<protein>
    <submittedName>
        <fullName evidence="3">F-box domain-containing protein</fullName>
    </submittedName>
</protein>
<name>A0A8H6YLD6_9AGAR</name>
<dbReference type="InterPro" id="IPR036047">
    <property type="entry name" value="F-box-like_dom_sf"/>
</dbReference>
<proteinExistence type="predicted"/>
<evidence type="ECO:0000259" key="2">
    <source>
        <dbReference type="PROSITE" id="PS50181"/>
    </source>
</evidence>
<dbReference type="Proteomes" id="UP000623467">
    <property type="component" value="Unassembled WGS sequence"/>
</dbReference>
<reference evidence="3" key="1">
    <citation type="submission" date="2020-05" db="EMBL/GenBank/DDBJ databases">
        <title>Mycena genomes resolve the evolution of fungal bioluminescence.</title>
        <authorList>
            <person name="Tsai I.J."/>
        </authorList>
    </citation>
    <scope>NUCLEOTIDE SEQUENCE</scope>
    <source>
        <strain evidence="3">160909Yilan</strain>
    </source>
</reference>
<feature type="coiled-coil region" evidence="1">
    <location>
        <begin position="32"/>
        <end position="73"/>
    </location>
</feature>